<name>A0A7X5QYN5_9MICO</name>
<proteinExistence type="predicted"/>
<dbReference type="Proteomes" id="UP000541033">
    <property type="component" value="Unassembled WGS sequence"/>
</dbReference>
<dbReference type="Gene3D" id="3.90.950.20">
    <property type="entry name" value="CinA-like"/>
    <property type="match status" value="1"/>
</dbReference>
<accession>A0A7X5QYN5</accession>
<reference evidence="3 4" key="1">
    <citation type="submission" date="2020-02" db="EMBL/GenBank/DDBJ databases">
        <title>Sequencing the genomes of 1000 actinobacteria strains.</title>
        <authorList>
            <person name="Klenk H.-P."/>
        </authorList>
    </citation>
    <scope>NUCLEOTIDE SEQUENCE [LARGE SCALE GENOMIC DNA]</scope>
    <source>
        <strain evidence="3 4">DSM 27960</strain>
    </source>
</reference>
<dbReference type="Pfam" id="PF02464">
    <property type="entry name" value="CinA"/>
    <property type="match status" value="1"/>
</dbReference>
<feature type="region of interest" description="Disordered" evidence="1">
    <location>
        <begin position="1"/>
        <end position="33"/>
    </location>
</feature>
<dbReference type="InterPro" id="IPR036653">
    <property type="entry name" value="CinA-like_C"/>
</dbReference>
<dbReference type="AlphaFoldDB" id="A0A7X5QYN5"/>
<keyword evidence="3" id="KW-0378">Hydrolase</keyword>
<feature type="domain" description="CinA C-terminal" evidence="2">
    <location>
        <begin position="33"/>
        <end position="189"/>
    </location>
</feature>
<gene>
    <name evidence="3" type="ORF">FHX76_000070</name>
</gene>
<evidence type="ECO:0000313" key="3">
    <source>
        <dbReference type="EMBL" id="NIH52202.1"/>
    </source>
</evidence>
<evidence type="ECO:0000259" key="2">
    <source>
        <dbReference type="Pfam" id="PF02464"/>
    </source>
</evidence>
<dbReference type="RefSeq" id="WP_243848554.1">
    <property type="nucleotide sequence ID" value="NZ_JAAMOX010000001.1"/>
</dbReference>
<organism evidence="3 4">
    <name type="scientific">Lysinibacter cavernae</name>
    <dbReference type="NCBI Taxonomy" id="1640652"/>
    <lineage>
        <taxon>Bacteria</taxon>
        <taxon>Bacillati</taxon>
        <taxon>Actinomycetota</taxon>
        <taxon>Actinomycetes</taxon>
        <taxon>Micrococcales</taxon>
        <taxon>Microbacteriaceae</taxon>
        <taxon>Lysinibacter</taxon>
    </lineage>
</organism>
<protein>
    <submittedName>
        <fullName evidence="3">Nicotinamide-nucleotide amidase</fullName>
        <ecNumber evidence="3">3.5.1.42</ecNumber>
    </submittedName>
</protein>
<evidence type="ECO:0000256" key="1">
    <source>
        <dbReference type="SAM" id="MobiDB-lite"/>
    </source>
</evidence>
<dbReference type="InterPro" id="IPR008136">
    <property type="entry name" value="CinA_C"/>
</dbReference>
<dbReference type="GO" id="GO:0019159">
    <property type="term" value="F:nicotinamide-nucleotide amidase activity"/>
    <property type="evidence" value="ECO:0007669"/>
    <property type="project" value="UniProtKB-EC"/>
</dbReference>
<evidence type="ECO:0000313" key="4">
    <source>
        <dbReference type="Proteomes" id="UP000541033"/>
    </source>
</evidence>
<dbReference type="EMBL" id="JAAMOX010000001">
    <property type="protein sequence ID" value="NIH52202.1"/>
    <property type="molecule type" value="Genomic_DNA"/>
</dbReference>
<sequence length="220" mass="22878">MTQRMDDGNGAQQHDRDLVGSGSHRSEAARSQRMARDCVELATALRVRIAVAESLTGGLAASGLVSVPGASAVFNGAIVAYNTELKYSLLQVDARLLDDHGPVHPRVAELMARGVRDACAVGGHTVSIGLATTGVAGPDPDEASGQPAGVVYLGVSSALGTRSVGLSLSGDRLAIREQTVRILFEELYDELVAIDREVAASTGSHPIVPEPVDASDELQN</sequence>
<dbReference type="EC" id="3.5.1.42" evidence="3"/>
<dbReference type="SUPFAM" id="SSF142433">
    <property type="entry name" value="CinA-like"/>
    <property type="match status" value="1"/>
</dbReference>
<dbReference type="NCBIfam" id="TIGR00199">
    <property type="entry name" value="PncC_domain"/>
    <property type="match status" value="1"/>
</dbReference>
<comment type="caution">
    <text evidence="3">The sequence shown here is derived from an EMBL/GenBank/DDBJ whole genome shotgun (WGS) entry which is preliminary data.</text>
</comment>
<keyword evidence="4" id="KW-1185">Reference proteome</keyword>